<dbReference type="GO" id="GO:1901135">
    <property type="term" value="P:carbohydrate derivative metabolic process"/>
    <property type="evidence" value="ECO:0007669"/>
    <property type="project" value="InterPro"/>
</dbReference>
<dbReference type="InterPro" id="IPR046348">
    <property type="entry name" value="SIS_dom_sf"/>
</dbReference>
<feature type="domain" description="SIS" evidence="2">
    <location>
        <begin position="186"/>
        <end position="337"/>
    </location>
</feature>
<dbReference type="GO" id="GO:0005886">
    <property type="term" value="C:plasma membrane"/>
    <property type="evidence" value="ECO:0007669"/>
    <property type="project" value="TreeGrafter"/>
</dbReference>
<dbReference type="InterPro" id="IPR050303">
    <property type="entry name" value="GatZ_KbaZ_carbometab"/>
</dbReference>
<name>A0A6A9V1V6_9ACTN</name>
<dbReference type="SUPFAM" id="SSF53697">
    <property type="entry name" value="SIS domain"/>
    <property type="match status" value="1"/>
</dbReference>
<feature type="domain" description="SIS" evidence="2">
    <location>
        <begin position="20"/>
        <end position="170"/>
    </location>
</feature>
<accession>A0A6A9V1V6</accession>
<dbReference type="InterPro" id="IPR001347">
    <property type="entry name" value="SIS_dom"/>
</dbReference>
<dbReference type="CDD" id="cd05008">
    <property type="entry name" value="SIS_GlmS_GlmD_1"/>
    <property type="match status" value="1"/>
</dbReference>
<evidence type="ECO:0000259" key="2">
    <source>
        <dbReference type="PROSITE" id="PS51464"/>
    </source>
</evidence>
<evidence type="ECO:0000256" key="1">
    <source>
        <dbReference type="ARBA" id="ARBA00022737"/>
    </source>
</evidence>
<proteinExistence type="predicted"/>
<dbReference type="PANTHER" id="PTHR32502:SF3">
    <property type="entry name" value="D-GALACTOSAMINE-6-PHOSPHATE DEAMINASE AGAS-RELATED"/>
    <property type="match status" value="1"/>
</dbReference>
<keyword evidence="4" id="KW-1185">Reference proteome</keyword>
<dbReference type="Pfam" id="PF01380">
    <property type="entry name" value="SIS"/>
    <property type="match status" value="1"/>
</dbReference>
<dbReference type="PROSITE" id="PS51464">
    <property type="entry name" value="SIS"/>
    <property type="match status" value="2"/>
</dbReference>
<reference evidence="3 4" key="1">
    <citation type="submission" date="2019-12" db="EMBL/GenBank/DDBJ databases">
        <title>Auraticoccus cholistani sp. nov., an actinomycete isolated from soil of Cholistan desert.</title>
        <authorList>
            <person name="Cheema M.T."/>
        </authorList>
    </citation>
    <scope>NUCLEOTIDE SEQUENCE [LARGE SCALE GENOMIC DNA]</scope>
    <source>
        <strain evidence="3 4">F435</strain>
    </source>
</reference>
<dbReference type="PANTHER" id="PTHR32502">
    <property type="entry name" value="N-ACETYLGALACTOSAMINE PERMEASE II COMPONENT-RELATED"/>
    <property type="match status" value="1"/>
</dbReference>
<dbReference type="GO" id="GO:0009401">
    <property type="term" value="P:phosphoenolpyruvate-dependent sugar phosphotransferase system"/>
    <property type="evidence" value="ECO:0007669"/>
    <property type="project" value="TreeGrafter"/>
</dbReference>
<dbReference type="AlphaFoldDB" id="A0A6A9V1V6"/>
<comment type="caution">
    <text evidence="3">The sequence shown here is derived from an EMBL/GenBank/DDBJ whole genome shotgun (WGS) entry which is preliminary data.</text>
</comment>
<dbReference type="EMBL" id="WPCU01000010">
    <property type="protein sequence ID" value="MVA77575.1"/>
    <property type="molecule type" value="Genomic_DNA"/>
</dbReference>
<dbReference type="Gene3D" id="3.40.50.10490">
    <property type="entry name" value="Glucose-6-phosphate isomerase like protein, domain 1"/>
    <property type="match status" value="2"/>
</dbReference>
<dbReference type="GO" id="GO:0097367">
    <property type="term" value="F:carbohydrate derivative binding"/>
    <property type="evidence" value="ECO:0007669"/>
    <property type="project" value="InterPro"/>
</dbReference>
<evidence type="ECO:0000313" key="3">
    <source>
        <dbReference type="EMBL" id="MVA77575.1"/>
    </source>
</evidence>
<gene>
    <name evidence="3" type="ORF">GC722_16345</name>
</gene>
<organism evidence="3 4">
    <name type="scientific">Auraticoccus cholistanensis</name>
    <dbReference type="NCBI Taxonomy" id="2656650"/>
    <lineage>
        <taxon>Bacteria</taxon>
        <taxon>Bacillati</taxon>
        <taxon>Actinomycetota</taxon>
        <taxon>Actinomycetes</taxon>
        <taxon>Propionibacteriales</taxon>
        <taxon>Propionibacteriaceae</taxon>
        <taxon>Auraticoccus</taxon>
    </lineage>
</organism>
<dbReference type="InterPro" id="IPR035466">
    <property type="entry name" value="GlmS/AgaS_SIS"/>
</dbReference>
<keyword evidence="1" id="KW-0677">Repeat</keyword>
<dbReference type="Proteomes" id="UP000435304">
    <property type="component" value="Unassembled WGS sequence"/>
</dbReference>
<sequence>MWRQVAADVAGRRQELDEFLRPWLERPGARIVLTGAGTSAYAGEVVAAHLSARTGRRVEAVATTDLVADPRHELLPDVPTLLVSFARSGQSPESLAATQLADQVLTEVGHLVLTCNPDGQLAADHGGRPGSLVLLMPEGSNDQSFAMTSSFTSMTLATLLAFGVAQPDHVEPLAAAAEDLLAREAEVEALAALAPGRVVYLGSGALHGLARESALKLLELTAGRVVAWSESSLGFRHGPKAVLTPATLAVVYLSNDPYTRRYDLDIVTELVGNLGPERVVAVDAADGAAPAPGSGRVVGLRGTATLPDPVWGLAGVLVAQLVGQASSLALGLVPDNPFPTGEVNRVVQGVTIHPLD</sequence>
<protein>
    <submittedName>
        <fullName evidence="3">SIS domain-containing protein</fullName>
    </submittedName>
</protein>
<evidence type="ECO:0000313" key="4">
    <source>
        <dbReference type="Proteomes" id="UP000435304"/>
    </source>
</evidence>